<accession>A0ABT0EAT8</accession>
<dbReference type="Gene3D" id="3.30.2310.20">
    <property type="entry name" value="RelE-like"/>
    <property type="match status" value="1"/>
</dbReference>
<dbReference type="PIRSF" id="PIRSF006156">
    <property type="entry name" value="YafQ"/>
    <property type="match status" value="1"/>
</dbReference>
<dbReference type="InterPro" id="IPR004386">
    <property type="entry name" value="Toxin_YafQ-like"/>
</dbReference>
<dbReference type="RefSeq" id="WP_246953923.1">
    <property type="nucleotide sequence ID" value="NZ_JALKII010000019.1"/>
</dbReference>
<keyword evidence="1" id="KW-1277">Toxin-antitoxin system</keyword>
<dbReference type="PANTHER" id="PTHR40588">
    <property type="entry name" value="MRNA INTERFERASE TOXIN YAFQ"/>
    <property type="match status" value="1"/>
</dbReference>
<dbReference type="PANTHER" id="PTHR40588:SF1">
    <property type="entry name" value="MRNA INTERFERASE TOXIN YAFQ"/>
    <property type="match status" value="1"/>
</dbReference>
<organism evidence="2 3">
    <name type="scientific">Alcanivorax quisquiliarum</name>
    <dbReference type="NCBI Taxonomy" id="2933565"/>
    <lineage>
        <taxon>Bacteria</taxon>
        <taxon>Pseudomonadati</taxon>
        <taxon>Pseudomonadota</taxon>
        <taxon>Gammaproteobacteria</taxon>
        <taxon>Oceanospirillales</taxon>
        <taxon>Alcanivoracaceae</taxon>
        <taxon>Alcanivorax</taxon>
    </lineage>
</organism>
<comment type="caution">
    <text evidence="2">The sequence shown here is derived from an EMBL/GenBank/DDBJ whole genome shotgun (WGS) entry which is preliminary data.</text>
</comment>
<evidence type="ECO:0000256" key="1">
    <source>
        <dbReference type="ARBA" id="ARBA00022649"/>
    </source>
</evidence>
<dbReference type="Proteomes" id="UP001165524">
    <property type="component" value="Unassembled WGS sequence"/>
</dbReference>
<evidence type="ECO:0000313" key="2">
    <source>
        <dbReference type="EMBL" id="MCK0538875.1"/>
    </source>
</evidence>
<evidence type="ECO:0000313" key="3">
    <source>
        <dbReference type="Proteomes" id="UP001165524"/>
    </source>
</evidence>
<protein>
    <submittedName>
        <fullName evidence="2">Type II toxin-antitoxin system YafQ family toxin</fullName>
    </submittedName>
</protein>
<dbReference type="NCBIfam" id="TIGR02385">
    <property type="entry name" value="RelE_StbE"/>
    <property type="match status" value="1"/>
</dbReference>
<dbReference type="EMBL" id="JALKII010000019">
    <property type="protein sequence ID" value="MCK0538875.1"/>
    <property type="molecule type" value="Genomic_DNA"/>
</dbReference>
<gene>
    <name evidence="2" type="ORF">MU846_14285</name>
</gene>
<dbReference type="Pfam" id="PF15738">
    <property type="entry name" value="YafQ_toxin"/>
    <property type="match status" value="1"/>
</dbReference>
<proteinExistence type="predicted"/>
<reference evidence="2" key="1">
    <citation type="submission" date="2022-04" db="EMBL/GenBank/DDBJ databases">
        <title>Alcanivorax sp. CY1518 draft genome sequence.</title>
        <authorList>
            <person name="Zhao G."/>
            <person name="An M."/>
        </authorList>
    </citation>
    <scope>NUCLEOTIDE SEQUENCE</scope>
    <source>
        <strain evidence="2">CY1518</strain>
    </source>
</reference>
<keyword evidence="3" id="KW-1185">Reference proteome</keyword>
<dbReference type="InterPro" id="IPR007712">
    <property type="entry name" value="RelE/ParE_toxin"/>
</dbReference>
<sequence>MREVVWSSAIKRDARLLAKQGKKLEKLESIIKSLVAGTKLPAKLRDHALTGKYKGFRDLHVEPDWVLIYQVDDDAVYLYRMGSHSDLFKK</sequence>
<dbReference type="InterPro" id="IPR035093">
    <property type="entry name" value="RelE/ParE_toxin_dom_sf"/>
</dbReference>
<dbReference type="SUPFAM" id="SSF143011">
    <property type="entry name" value="RelE-like"/>
    <property type="match status" value="1"/>
</dbReference>
<name>A0ABT0EAT8_9GAMM</name>